<sequence length="71" mass="8296">MMHDLRGRSLYLFLGIQASIWPCIDKKDKQGLWWANVVSIVKLSEKTSVKVKVKPFSEWSLTMLGYFTYLI</sequence>
<keyword evidence="2" id="KW-1185">Reference proteome</keyword>
<protein>
    <submittedName>
        <fullName evidence="1">Proteasome subunit alpha type-5</fullName>
    </submittedName>
</protein>
<reference evidence="2" key="1">
    <citation type="journal article" date="2019" name="Plant Biotechnol. J.">
        <title>Genome sequencing of the Australian wild diploid species Gossypium australe highlights disease resistance and delayed gland morphogenesis.</title>
        <authorList>
            <person name="Cai Y."/>
            <person name="Cai X."/>
            <person name="Wang Q."/>
            <person name="Wang P."/>
            <person name="Zhang Y."/>
            <person name="Cai C."/>
            <person name="Xu Y."/>
            <person name="Wang K."/>
            <person name="Zhou Z."/>
            <person name="Wang C."/>
            <person name="Geng S."/>
            <person name="Li B."/>
            <person name="Dong Q."/>
            <person name="Hou Y."/>
            <person name="Wang H."/>
            <person name="Ai P."/>
            <person name="Liu Z."/>
            <person name="Yi F."/>
            <person name="Sun M."/>
            <person name="An G."/>
            <person name="Cheng J."/>
            <person name="Zhang Y."/>
            <person name="Shi Q."/>
            <person name="Xie Y."/>
            <person name="Shi X."/>
            <person name="Chang Y."/>
            <person name="Huang F."/>
            <person name="Chen Y."/>
            <person name="Hong S."/>
            <person name="Mi L."/>
            <person name="Sun Q."/>
            <person name="Zhang L."/>
            <person name="Zhou B."/>
            <person name="Peng R."/>
            <person name="Zhang X."/>
            <person name="Liu F."/>
        </authorList>
    </citation>
    <scope>NUCLEOTIDE SEQUENCE [LARGE SCALE GENOMIC DNA]</scope>
    <source>
        <strain evidence="2">cv. PA1801</strain>
    </source>
</reference>
<proteinExistence type="predicted"/>
<keyword evidence="1" id="KW-0647">Proteasome</keyword>
<accession>A0A5B6WCL2</accession>
<comment type="caution">
    <text evidence="1">The sequence shown here is derived from an EMBL/GenBank/DDBJ whole genome shotgun (WGS) entry which is preliminary data.</text>
</comment>
<dbReference type="AlphaFoldDB" id="A0A5B6WCL2"/>
<organism evidence="1 2">
    <name type="scientific">Gossypium australe</name>
    <dbReference type="NCBI Taxonomy" id="47621"/>
    <lineage>
        <taxon>Eukaryota</taxon>
        <taxon>Viridiplantae</taxon>
        <taxon>Streptophyta</taxon>
        <taxon>Embryophyta</taxon>
        <taxon>Tracheophyta</taxon>
        <taxon>Spermatophyta</taxon>
        <taxon>Magnoliopsida</taxon>
        <taxon>eudicotyledons</taxon>
        <taxon>Gunneridae</taxon>
        <taxon>Pentapetalae</taxon>
        <taxon>rosids</taxon>
        <taxon>malvids</taxon>
        <taxon>Malvales</taxon>
        <taxon>Malvaceae</taxon>
        <taxon>Malvoideae</taxon>
        <taxon>Gossypium</taxon>
    </lineage>
</organism>
<dbReference type="OrthoDB" id="431557at2759"/>
<dbReference type="Proteomes" id="UP000325315">
    <property type="component" value="Unassembled WGS sequence"/>
</dbReference>
<dbReference type="EMBL" id="SMMG02000003">
    <property type="protein sequence ID" value="KAA3479163.1"/>
    <property type="molecule type" value="Genomic_DNA"/>
</dbReference>
<dbReference type="GO" id="GO:0000502">
    <property type="term" value="C:proteasome complex"/>
    <property type="evidence" value="ECO:0007669"/>
    <property type="project" value="UniProtKB-KW"/>
</dbReference>
<evidence type="ECO:0000313" key="2">
    <source>
        <dbReference type="Proteomes" id="UP000325315"/>
    </source>
</evidence>
<evidence type="ECO:0000313" key="1">
    <source>
        <dbReference type="EMBL" id="KAA3479163.1"/>
    </source>
</evidence>
<name>A0A5B6WCL2_9ROSI</name>
<gene>
    <name evidence="1" type="primary">pup2</name>
    <name evidence="1" type="ORF">EPI10_019702</name>
</gene>